<dbReference type="STRING" id="137733.SAMN05421767_10571"/>
<dbReference type="RefSeq" id="WP_089746050.1">
    <property type="nucleotide sequence ID" value="NZ_FOGF01000005.1"/>
</dbReference>
<gene>
    <name evidence="1" type="ORF">SAMN05421767_10571</name>
</gene>
<dbReference type="SUPFAM" id="SSF109604">
    <property type="entry name" value="HD-domain/PDEase-like"/>
    <property type="match status" value="1"/>
</dbReference>
<organism evidence="1 2">
    <name type="scientific">Granulicatella balaenopterae</name>
    <dbReference type="NCBI Taxonomy" id="137733"/>
    <lineage>
        <taxon>Bacteria</taxon>
        <taxon>Bacillati</taxon>
        <taxon>Bacillota</taxon>
        <taxon>Bacilli</taxon>
        <taxon>Lactobacillales</taxon>
        <taxon>Carnobacteriaceae</taxon>
        <taxon>Granulicatella</taxon>
    </lineage>
</organism>
<evidence type="ECO:0008006" key="3">
    <source>
        <dbReference type="Google" id="ProtNLM"/>
    </source>
</evidence>
<dbReference type="OrthoDB" id="9802385at2"/>
<dbReference type="Proteomes" id="UP000198556">
    <property type="component" value="Unassembled WGS sequence"/>
</dbReference>
<reference evidence="1 2" key="1">
    <citation type="submission" date="2016-10" db="EMBL/GenBank/DDBJ databases">
        <authorList>
            <person name="de Groot N.N."/>
        </authorList>
    </citation>
    <scope>NUCLEOTIDE SEQUENCE [LARGE SCALE GENOMIC DNA]</scope>
    <source>
        <strain evidence="1 2">DSM 15827</strain>
    </source>
</reference>
<protein>
    <recommendedName>
        <fullName evidence="3">HD domain-containing protein</fullName>
    </recommendedName>
</protein>
<evidence type="ECO:0000313" key="1">
    <source>
        <dbReference type="EMBL" id="SEQ73352.1"/>
    </source>
</evidence>
<accession>A0A1H9IFU7</accession>
<evidence type="ECO:0000313" key="2">
    <source>
        <dbReference type="Proteomes" id="UP000198556"/>
    </source>
</evidence>
<name>A0A1H9IFU7_9LACT</name>
<dbReference type="Gene3D" id="1.10.3210.10">
    <property type="entry name" value="Hypothetical protein af1432"/>
    <property type="match status" value="1"/>
</dbReference>
<dbReference type="EMBL" id="FOGF01000005">
    <property type="protein sequence ID" value="SEQ73352.1"/>
    <property type="molecule type" value="Genomic_DNA"/>
</dbReference>
<keyword evidence="2" id="KW-1185">Reference proteome</keyword>
<dbReference type="AlphaFoldDB" id="A0A1H9IFU7"/>
<sequence length="139" mass="16174">MRNLIKAFFIMLKAHKGQKDKAGKAYFWHPINVALGVKGIRTKTVALLHDVLEDSDLYTVDDFWFLDSVQKEALLLMTHDKTVDYLDYVKSIKTNPIARAVKLSDLKQNSNLNRLKKVTKKDIKRKEKYHKAQQILEEC</sequence>
<proteinExistence type="predicted"/>